<dbReference type="InterPro" id="IPR025293">
    <property type="entry name" value="YfiR/HmsC-like"/>
</dbReference>
<accession>A0A3B0VA05</accession>
<protein>
    <submittedName>
        <fullName evidence="1">Uncharacterized protein</fullName>
    </submittedName>
</protein>
<feature type="non-terminal residue" evidence="1">
    <location>
        <position position="135"/>
    </location>
</feature>
<organism evidence="1">
    <name type="scientific">hydrothermal vent metagenome</name>
    <dbReference type="NCBI Taxonomy" id="652676"/>
    <lineage>
        <taxon>unclassified sequences</taxon>
        <taxon>metagenomes</taxon>
        <taxon>ecological metagenomes</taxon>
    </lineage>
</organism>
<reference evidence="1" key="1">
    <citation type="submission" date="2018-06" db="EMBL/GenBank/DDBJ databases">
        <authorList>
            <person name="Zhirakovskaya E."/>
        </authorList>
    </citation>
    <scope>NUCLEOTIDE SEQUENCE</scope>
</reference>
<dbReference type="AlphaFoldDB" id="A0A3B0VA05"/>
<dbReference type="Pfam" id="PF13689">
    <property type="entry name" value="DUF4154"/>
    <property type="match status" value="1"/>
</dbReference>
<evidence type="ECO:0000313" key="1">
    <source>
        <dbReference type="EMBL" id="VAW28806.1"/>
    </source>
</evidence>
<name>A0A3B0VA05_9ZZZZ</name>
<sequence>MNKITAFLFVIFFTAMSALYAQQPVTKMHSLYLYNFIKNIKWSNVDNKYMVGVFADDKTVKEINNVIGIRNFNNKPIEVKKISSPTEAGNCHIVFVSSSFKSTLKQLNTPAVLKNTLVVSEEGGMNNGASIAFIL</sequence>
<gene>
    <name evidence="1" type="ORF">MNBD_BACTEROID06-862</name>
</gene>
<dbReference type="EMBL" id="UOES01000459">
    <property type="protein sequence ID" value="VAW28806.1"/>
    <property type="molecule type" value="Genomic_DNA"/>
</dbReference>
<proteinExistence type="predicted"/>